<proteinExistence type="predicted"/>
<comment type="caution">
    <text evidence="1">The sequence shown here is derived from an EMBL/GenBank/DDBJ whole genome shotgun (WGS) entry which is preliminary data.</text>
</comment>
<protein>
    <recommendedName>
        <fullName evidence="2">DUF4847 domain-containing protein</fullName>
    </recommendedName>
</protein>
<dbReference type="InterPro" id="IPR038670">
    <property type="entry name" value="HslJ-like_sf"/>
</dbReference>
<gene>
    <name evidence="1" type="ORF">EZS27_005496</name>
</gene>
<name>A0A5J4SMT3_9ZZZZ</name>
<dbReference type="EMBL" id="SNRY01000109">
    <property type="protein sequence ID" value="KAA6347022.1"/>
    <property type="molecule type" value="Genomic_DNA"/>
</dbReference>
<evidence type="ECO:0008006" key="2">
    <source>
        <dbReference type="Google" id="ProtNLM"/>
    </source>
</evidence>
<sequence>MKFRLLSICMLFAFASCKQTDDINGIFTGKTWKLTEIRYDNGELCRDYWTTPVGFNQEAFDASYRLKALTDCFTLSFSGIEVNGKVNGQYTGKATNVVLSGDWYADGESKTFHTSGQSTENDNDILGRAFANAIKNAESYSGDYNNLTVYFKEGQIKKYLLMHILK</sequence>
<accession>A0A5J4SMT3</accession>
<reference evidence="1" key="1">
    <citation type="submission" date="2019-03" db="EMBL/GenBank/DDBJ databases">
        <title>Single cell metagenomics reveals metabolic interactions within the superorganism composed of flagellate Streblomastix strix and complex community of Bacteroidetes bacteria on its surface.</title>
        <authorList>
            <person name="Treitli S.C."/>
            <person name="Kolisko M."/>
            <person name="Husnik F."/>
            <person name="Keeling P."/>
            <person name="Hampl V."/>
        </authorList>
    </citation>
    <scope>NUCLEOTIDE SEQUENCE</scope>
    <source>
        <strain evidence="1">STM</strain>
    </source>
</reference>
<evidence type="ECO:0000313" key="1">
    <source>
        <dbReference type="EMBL" id="KAA6347022.1"/>
    </source>
</evidence>
<dbReference type="AlphaFoldDB" id="A0A5J4SMT3"/>
<organism evidence="1">
    <name type="scientific">termite gut metagenome</name>
    <dbReference type="NCBI Taxonomy" id="433724"/>
    <lineage>
        <taxon>unclassified sequences</taxon>
        <taxon>metagenomes</taxon>
        <taxon>organismal metagenomes</taxon>
    </lineage>
</organism>
<dbReference type="InterPro" id="IPR032316">
    <property type="entry name" value="DUF4847"/>
</dbReference>
<dbReference type="Gene3D" id="2.40.128.270">
    <property type="match status" value="1"/>
</dbReference>
<dbReference type="PROSITE" id="PS51257">
    <property type="entry name" value="PROKAR_LIPOPROTEIN"/>
    <property type="match status" value="1"/>
</dbReference>
<dbReference type="Pfam" id="PF16139">
    <property type="entry name" value="DUF4847"/>
    <property type="match status" value="1"/>
</dbReference>